<protein>
    <submittedName>
        <fullName evidence="1">Uncharacterized protein</fullName>
    </submittedName>
</protein>
<dbReference type="EMBL" id="FXUA01000001">
    <property type="protein sequence ID" value="SMP08376.1"/>
    <property type="molecule type" value="Genomic_DNA"/>
</dbReference>
<keyword evidence="2" id="KW-1185">Reference proteome</keyword>
<accession>A0ABY1NGD9</accession>
<organism evidence="1 2">
    <name type="scientific">Algoriphagus winogradskyi</name>
    <dbReference type="NCBI Taxonomy" id="237017"/>
    <lineage>
        <taxon>Bacteria</taxon>
        <taxon>Pseudomonadati</taxon>
        <taxon>Bacteroidota</taxon>
        <taxon>Cytophagia</taxon>
        <taxon>Cytophagales</taxon>
        <taxon>Cyclobacteriaceae</taxon>
        <taxon>Algoriphagus</taxon>
    </lineage>
</organism>
<name>A0ABY1NGD9_9BACT</name>
<evidence type="ECO:0000313" key="1">
    <source>
        <dbReference type="EMBL" id="SMP08376.1"/>
    </source>
</evidence>
<reference evidence="1 2" key="1">
    <citation type="submission" date="2017-05" db="EMBL/GenBank/DDBJ databases">
        <authorList>
            <person name="Varghese N."/>
            <person name="Submissions S."/>
        </authorList>
    </citation>
    <scope>NUCLEOTIDE SEQUENCE [LARGE SCALE GENOMIC DNA]</scope>
    <source>
        <strain evidence="1 2">DSM 15360</strain>
    </source>
</reference>
<dbReference type="Proteomes" id="UP001157915">
    <property type="component" value="Unassembled WGS sequence"/>
</dbReference>
<evidence type="ECO:0000313" key="2">
    <source>
        <dbReference type="Proteomes" id="UP001157915"/>
    </source>
</evidence>
<gene>
    <name evidence="1" type="ORF">SAMN06265367_101742</name>
</gene>
<sequence>MLLLSLSLSANMKIQAIKEEVRSIVEAVPVIRHPASGKPMKVLQLTSLNTNINTQKTTLK</sequence>
<proteinExistence type="predicted"/>
<comment type="caution">
    <text evidence="1">The sequence shown here is derived from an EMBL/GenBank/DDBJ whole genome shotgun (WGS) entry which is preliminary data.</text>
</comment>